<evidence type="ECO:0000313" key="3">
    <source>
        <dbReference type="Proteomes" id="UP001500620"/>
    </source>
</evidence>
<feature type="transmembrane region" description="Helical" evidence="1">
    <location>
        <begin position="144"/>
        <end position="165"/>
    </location>
</feature>
<feature type="transmembrane region" description="Helical" evidence="1">
    <location>
        <begin position="102"/>
        <end position="119"/>
    </location>
</feature>
<feature type="transmembrane region" description="Helical" evidence="1">
    <location>
        <begin position="212"/>
        <end position="231"/>
    </location>
</feature>
<comment type="caution">
    <text evidence="2">The sequence shown here is derived from an EMBL/GenBank/DDBJ whole genome shotgun (WGS) entry which is preliminary data.</text>
</comment>
<sequence length="258" mass="27729">MGYLDPQTDAPNRPDPARLAHPDAGVLYLRSYLLMRAVIGFIGLALPFLLVLGDMALERGKIRGSLSEYFYTGLRDVFVGALFATGLFLVTYKVFEHNLDNVLSTVAGVAALAVALFSTDRPGGSTLALTPLQERMGETTVATVHYVGAAVFIISLGIISLYFGIREGKRTELQGKLSPMFWRRFHFGCAAGIGVAVVFIAVAKFTGWLEDYALLIGETLAVLSFGASWLMKGLELRVLLGPKPAEGPLKAEEAATAG</sequence>
<evidence type="ECO:0000313" key="2">
    <source>
        <dbReference type="EMBL" id="GAA4253049.1"/>
    </source>
</evidence>
<feature type="transmembrane region" description="Helical" evidence="1">
    <location>
        <begin position="77"/>
        <end position="95"/>
    </location>
</feature>
<feature type="transmembrane region" description="Helical" evidence="1">
    <location>
        <begin position="37"/>
        <end position="57"/>
    </location>
</feature>
<reference evidence="3" key="1">
    <citation type="journal article" date="2019" name="Int. J. Syst. Evol. Microbiol.">
        <title>The Global Catalogue of Microorganisms (GCM) 10K type strain sequencing project: providing services to taxonomists for standard genome sequencing and annotation.</title>
        <authorList>
            <consortium name="The Broad Institute Genomics Platform"/>
            <consortium name="The Broad Institute Genome Sequencing Center for Infectious Disease"/>
            <person name="Wu L."/>
            <person name="Ma J."/>
        </authorList>
    </citation>
    <scope>NUCLEOTIDE SEQUENCE [LARGE SCALE GENOMIC DNA]</scope>
    <source>
        <strain evidence="3">JCM 17441</strain>
    </source>
</reference>
<dbReference type="RefSeq" id="WP_345130095.1">
    <property type="nucleotide sequence ID" value="NZ_BAABAT010000015.1"/>
</dbReference>
<protein>
    <submittedName>
        <fullName evidence="2">DUF998 domain-containing protein</fullName>
    </submittedName>
</protein>
<keyword evidence="3" id="KW-1185">Reference proteome</keyword>
<name>A0ABP8DD02_9ACTN</name>
<proteinExistence type="predicted"/>
<feature type="transmembrane region" description="Helical" evidence="1">
    <location>
        <begin position="185"/>
        <end position="206"/>
    </location>
</feature>
<organism evidence="2 3">
    <name type="scientific">Dactylosporangium darangshiense</name>
    <dbReference type="NCBI Taxonomy" id="579108"/>
    <lineage>
        <taxon>Bacteria</taxon>
        <taxon>Bacillati</taxon>
        <taxon>Actinomycetota</taxon>
        <taxon>Actinomycetes</taxon>
        <taxon>Micromonosporales</taxon>
        <taxon>Micromonosporaceae</taxon>
        <taxon>Dactylosporangium</taxon>
    </lineage>
</organism>
<dbReference type="EMBL" id="BAABAT010000015">
    <property type="protein sequence ID" value="GAA4253049.1"/>
    <property type="molecule type" value="Genomic_DNA"/>
</dbReference>
<accession>A0ABP8DD02</accession>
<keyword evidence="1" id="KW-0472">Membrane</keyword>
<dbReference type="Proteomes" id="UP001500620">
    <property type="component" value="Unassembled WGS sequence"/>
</dbReference>
<gene>
    <name evidence="2" type="ORF">GCM10022255_052250</name>
</gene>
<keyword evidence="1" id="KW-1133">Transmembrane helix</keyword>
<keyword evidence="1" id="KW-0812">Transmembrane</keyword>
<evidence type="ECO:0000256" key="1">
    <source>
        <dbReference type="SAM" id="Phobius"/>
    </source>
</evidence>